<name>A0A926HRN0_9FIRM</name>
<dbReference type="RefSeq" id="WP_249318233.1">
    <property type="nucleotide sequence ID" value="NZ_JACRSN010000003.1"/>
</dbReference>
<protein>
    <submittedName>
        <fullName evidence="2">ATPase</fullName>
    </submittedName>
</protein>
<evidence type="ECO:0000313" key="3">
    <source>
        <dbReference type="Proteomes" id="UP000651482"/>
    </source>
</evidence>
<accession>A0A926HRN0</accession>
<organism evidence="2 3">
    <name type="scientific">Yeguia hominis</name>
    <dbReference type="NCBI Taxonomy" id="2763662"/>
    <lineage>
        <taxon>Bacteria</taxon>
        <taxon>Bacillati</taxon>
        <taxon>Bacillota</taxon>
        <taxon>Clostridia</taxon>
        <taxon>Eubacteriales</taxon>
        <taxon>Yeguiaceae</taxon>
        <taxon>Yeguia</taxon>
    </lineage>
</organism>
<dbReference type="AlphaFoldDB" id="A0A926HRN0"/>
<reference evidence="2" key="1">
    <citation type="submission" date="2020-08" db="EMBL/GenBank/DDBJ databases">
        <title>Genome public.</title>
        <authorList>
            <person name="Liu C."/>
            <person name="Sun Q."/>
        </authorList>
    </citation>
    <scope>NUCLEOTIDE SEQUENCE</scope>
    <source>
        <strain evidence="2">NSJ-40</strain>
    </source>
</reference>
<keyword evidence="1" id="KW-0175">Coiled coil</keyword>
<dbReference type="Gene3D" id="1.20.5.620">
    <property type="entry name" value="F1F0 ATP synthase subunit B, membrane domain"/>
    <property type="match status" value="1"/>
</dbReference>
<feature type="coiled-coil region" evidence="1">
    <location>
        <begin position="94"/>
        <end position="125"/>
    </location>
</feature>
<sequence>MSRVTVDELLDELYEMLDRAAKLPLSGGKCLVDPEEVRSILNELRECLPEESRQARAIVADRSHILNDARREADSIVRTAEERARVMVNQDTIVRQAQDKANALLEQTQQKVREMRQASNDYVDDLMLRTDDALAATLSELRKTRQNIKATQRGGK</sequence>
<gene>
    <name evidence="2" type="ORF">IAG03_02855</name>
</gene>
<evidence type="ECO:0000256" key="1">
    <source>
        <dbReference type="SAM" id="Coils"/>
    </source>
</evidence>
<dbReference type="EMBL" id="JACRSN010000003">
    <property type="protein sequence ID" value="MBC8532955.1"/>
    <property type="molecule type" value="Genomic_DNA"/>
</dbReference>
<evidence type="ECO:0000313" key="2">
    <source>
        <dbReference type="EMBL" id="MBC8532955.1"/>
    </source>
</evidence>
<proteinExistence type="predicted"/>
<dbReference type="Proteomes" id="UP000651482">
    <property type="component" value="Unassembled WGS sequence"/>
</dbReference>
<comment type="caution">
    <text evidence="2">The sequence shown here is derived from an EMBL/GenBank/DDBJ whole genome shotgun (WGS) entry which is preliminary data.</text>
</comment>
<keyword evidence="3" id="KW-1185">Reference proteome</keyword>